<dbReference type="InterPro" id="IPR058882">
    <property type="entry name" value="PglZ_C"/>
</dbReference>
<dbReference type="AlphaFoldDB" id="A0A518E416"/>
<dbReference type="KEGG" id="lcre:Pla8534_66670"/>
<feature type="domain" description="Alkaline phosphatase-like protein PglZ second" evidence="1">
    <location>
        <begin position="169"/>
        <end position="311"/>
    </location>
</feature>
<reference evidence="4 5" key="1">
    <citation type="submission" date="2019-02" db="EMBL/GenBank/DDBJ databases">
        <title>Deep-cultivation of Planctomycetes and their phenomic and genomic characterization uncovers novel biology.</title>
        <authorList>
            <person name="Wiegand S."/>
            <person name="Jogler M."/>
            <person name="Boedeker C."/>
            <person name="Pinto D."/>
            <person name="Vollmers J."/>
            <person name="Rivas-Marin E."/>
            <person name="Kohn T."/>
            <person name="Peeters S.H."/>
            <person name="Heuer A."/>
            <person name="Rast P."/>
            <person name="Oberbeckmann S."/>
            <person name="Bunk B."/>
            <person name="Jeske O."/>
            <person name="Meyerdierks A."/>
            <person name="Storesund J.E."/>
            <person name="Kallscheuer N."/>
            <person name="Luecker S."/>
            <person name="Lage O.M."/>
            <person name="Pohl T."/>
            <person name="Merkel B.J."/>
            <person name="Hornburger P."/>
            <person name="Mueller R.-W."/>
            <person name="Bruemmer F."/>
            <person name="Labrenz M."/>
            <person name="Spormann A.M."/>
            <person name="Op den Camp H."/>
            <person name="Overmann J."/>
            <person name="Amann R."/>
            <person name="Jetten M.S.M."/>
            <person name="Mascher T."/>
            <person name="Medema M.H."/>
            <person name="Devos D.P."/>
            <person name="Kaster A.-K."/>
            <person name="Ovreas L."/>
            <person name="Rohde M."/>
            <person name="Galperin M.Y."/>
            <person name="Jogler C."/>
        </authorList>
    </citation>
    <scope>NUCLEOTIDE SEQUENCE [LARGE SCALE GENOMIC DNA]</scope>
    <source>
        <strain evidence="4 5">Pla85_3_4</strain>
    </source>
</reference>
<evidence type="ECO:0000313" key="4">
    <source>
        <dbReference type="EMBL" id="QDU98793.1"/>
    </source>
</evidence>
<sequence>MTMTAPSFSQIKAQVAAIRQKAPQAKVIGIHSSGRWTGESIARDGDQDYAIHQCDSPLSFRIALRQPAEGQMTKVLITNLDEHDLGDDILLRLAKRRLFQIDPWQIVRALFDAHAVDPRLTKHAWIAESLLELIPGNGYPAARGGFLDAETVWPLLLEQSIGLQAESPDLTSLLKWSLDADATKQFRHCPDAFRHGAGEWLMEKAGPVAGILLQCVERLDRPDAVPIGLAAGVVYHSAAIGKLEKATGKLEERFLGGKSPEADHMQRWSAAATDVLRALRHTESKNYRKTVQRADEILREVQADPMAYLSDTSQLGFDQRLERVGKQLSDVLERGTWDSLGGLFEARDQLGRHDQSNQEKRRLERVDMALRLVRWLESQPGHAGEPESFADAASRQLQEGGFLDWARLSLRSGDPVRHLSEAYSRLFELVRQIREQQSQGFAKLLTDWTAAGSQGNDVIPVERALEQIVAPLAAEGLVLVIVVDGMSVAVCRELLTDVTRHEWIAISEPGRTFNRPGVAAIPSVTEFSRTSLLCGKLRQGHQADEKAGFAEHPTLVERSRSGSPPVLFHKAGLQEQDDSVLAAEVRKEIASTHRRVVGVVVNAVDDHLLKGEQIDTRWSRDEIKVLPALLHEARIARRLVVLLSDHGHVLDCQAVGRSFKDELAGGERWRSSEGAAGEDELQVEGSRVMVAGRQLIAPWSERVRYGIKKNGYHGGLTPQEMIVPIAVLSSTDDFPKGWSEQPIDTPAWWDEPSPISVEAVKPVPKLKSSKPQTSGTLFDLEEKAPTPVVEGVKLPKWVSSLLASPIFEDQKRLGGRGVPADEVFTKLLVALDGRGGKLTSVALARTLEFPAVRLPGLLAKAERILNVDGYDVLRRDDASDTIELNRDLLLKQFDLVE</sequence>
<dbReference type="NCBIfam" id="NF033446">
    <property type="entry name" value="BREX_PglZ_2"/>
    <property type="match status" value="1"/>
</dbReference>
<dbReference type="Proteomes" id="UP000317648">
    <property type="component" value="Chromosome"/>
</dbReference>
<dbReference type="RefSeq" id="WP_231756713.1">
    <property type="nucleotide sequence ID" value="NZ_CP036433.1"/>
</dbReference>
<dbReference type="InterPro" id="IPR058880">
    <property type="entry name" value="PglZ_N"/>
</dbReference>
<gene>
    <name evidence="4" type="ORF">Pla8534_66670</name>
</gene>
<dbReference type="Pfam" id="PF25863">
    <property type="entry name" value="PglZ_C"/>
    <property type="match status" value="1"/>
</dbReference>
<dbReference type="InterPro" id="IPR058881">
    <property type="entry name" value="PglZ_2nd"/>
</dbReference>
<dbReference type="InterPro" id="IPR047992">
    <property type="entry name" value="BREX_PglZ"/>
</dbReference>
<accession>A0A518E416</accession>
<feature type="domain" description="Alkaline phosphatase-like protein PglZ C-terminal" evidence="3">
    <location>
        <begin position="795"/>
        <end position="894"/>
    </location>
</feature>
<name>A0A518E416_9BACT</name>
<protein>
    <submittedName>
        <fullName evidence="4">PglZ domain protein</fullName>
    </submittedName>
</protein>
<organism evidence="4 5">
    <name type="scientific">Lignipirellula cremea</name>
    <dbReference type="NCBI Taxonomy" id="2528010"/>
    <lineage>
        <taxon>Bacteria</taxon>
        <taxon>Pseudomonadati</taxon>
        <taxon>Planctomycetota</taxon>
        <taxon>Planctomycetia</taxon>
        <taxon>Pirellulales</taxon>
        <taxon>Pirellulaceae</taxon>
        <taxon>Lignipirellula</taxon>
    </lineage>
</organism>
<keyword evidence="5" id="KW-1185">Reference proteome</keyword>
<evidence type="ECO:0000259" key="1">
    <source>
        <dbReference type="Pfam" id="PF25861"/>
    </source>
</evidence>
<evidence type="ECO:0000313" key="5">
    <source>
        <dbReference type="Proteomes" id="UP000317648"/>
    </source>
</evidence>
<dbReference type="EMBL" id="CP036433">
    <property type="protein sequence ID" value="QDU98793.1"/>
    <property type="molecule type" value="Genomic_DNA"/>
</dbReference>
<proteinExistence type="predicted"/>
<evidence type="ECO:0000259" key="2">
    <source>
        <dbReference type="Pfam" id="PF25862"/>
    </source>
</evidence>
<dbReference type="Pfam" id="PF25861">
    <property type="entry name" value="PglZ_2nd"/>
    <property type="match status" value="1"/>
</dbReference>
<evidence type="ECO:0000259" key="3">
    <source>
        <dbReference type="Pfam" id="PF25863"/>
    </source>
</evidence>
<dbReference type="Pfam" id="PF08665">
    <property type="entry name" value="PglZ"/>
    <property type="match status" value="1"/>
</dbReference>
<dbReference type="Pfam" id="PF25862">
    <property type="entry name" value="PglZ_1st"/>
    <property type="match status" value="1"/>
</dbReference>
<feature type="domain" description="Alkaline phosphatase-like protein PglZ N-terminal" evidence="2">
    <location>
        <begin position="13"/>
        <end position="102"/>
    </location>
</feature>